<dbReference type="PANTHER" id="PTHR48090:SF7">
    <property type="entry name" value="RFBJ PROTEIN"/>
    <property type="match status" value="1"/>
</dbReference>
<dbReference type="InterPro" id="IPR001173">
    <property type="entry name" value="Glyco_trans_2-like"/>
</dbReference>
<reference evidence="3 4" key="1">
    <citation type="journal article" date="2016" name="Nat. Commun.">
        <title>Thousands of microbial genomes shed light on interconnected biogeochemical processes in an aquifer system.</title>
        <authorList>
            <person name="Anantharaman K."/>
            <person name="Brown C.T."/>
            <person name="Hug L.A."/>
            <person name="Sharon I."/>
            <person name="Castelle C.J."/>
            <person name="Probst A.J."/>
            <person name="Thomas B.C."/>
            <person name="Singh A."/>
            <person name="Wilkins M.J."/>
            <person name="Karaoz U."/>
            <person name="Brodie E.L."/>
            <person name="Williams K.H."/>
            <person name="Hubbard S.S."/>
            <person name="Banfield J.F."/>
        </authorList>
    </citation>
    <scope>NUCLEOTIDE SEQUENCE [LARGE SCALE GENOMIC DNA]</scope>
</reference>
<evidence type="ECO:0000313" key="4">
    <source>
        <dbReference type="Proteomes" id="UP000176420"/>
    </source>
</evidence>
<dbReference type="InterPro" id="IPR050256">
    <property type="entry name" value="Glycosyltransferase_2"/>
</dbReference>
<evidence type="ECO:0000259" key="2">
    <source>
        <dbReference type="Pfam" id="PF00535"/>
    </source>
</evidence>
<proteinExistence type="predicted"/>
<feature type="transmembrane region" description="Helical" evidence="1">
    <location>
        <begin position="244"/>
        <end position="269"/>
    </location>
</feature>
<accession>A0A1G2BI53</accession>
<keyword evidence="1" id="KW-0812">Transmembrane</keyword>
<dbReference type="CDD" id="cd04179">
    <property type="entry name" value="DPM_DPG-synthase_like"/>
    <property type="match status" value="1"/>
</dbReference>
<dbReference type="AlphaFoldDB" id="A0A1G2BI53"/>
<gene>
    <name evidence="3" type="ORF">A2319_03500</name>
</gene>
<evidence type="ECO:0000256" key="1">
    <source>
        <dbReference type="SAM" id="Phobius"/>
    </source>
</evidence>
<dbReference type="InterPro" id="IPR029044">
    <property type="entry name" value="Nucleotide-diphossugar_trans"/>
</dbReference>
<dbReference type="EMBL" id="MHKI01000003">
    <property type="protein sequence ID" value="OGY88229.1"/>
    <property type="molecule type" value="Genomic_DNA"/>
</dbReference>
<feature type="domain" description="Glycosyltransferase 2-like" evidence="2">
    <location>
        <begin position="15"/>
        <end position="175"/>
    </location>
</feature>
<protein>
    <recommendedName>
        <fullName evidence="2">Glycosyltransferase 2-like domain-containing protein</fullName>
    </recommendedName>
</protein>
<organism evidence="3 4">
    <name type="scientific">Candidatus Kerfeldbacteria bacterium RIFOXYB2_FULL_38_14</name>
    <dbReference type="NCBI Taxonomy" id="1798547"/>
    <lineage>
        <taxon>Bacteria</taxon>
        <taxon>Candidatus Kerfeldiibacteriota</taxon>
    </lineage>
</organism>
<dbReference type="PANTHER" id="PTHR48090">
    <property type="entry name" value="UNDECAPRENYL-PHOSPHATE 4-DEOXY-4-FORMAMIDO-L-ARABINOSE TRANSFERASE-RELATED"/>
    <property type="match status" value="1"/>
</dbReference>
<sequence length="363" mass="41228">MEKKKKIKNMTKLIVTIPVYNEEENLARVIKEVPRRIPGIDRVEVLVFDDGSTDQSRDIAKVAGADYVFYHHHNKGLAITFKDALWTALKLQADFIVNTDGDNHYDQSRIPDLVKPLLTSGADITVGSRRVAELEYMPFWNKYLNRLGSFILTKWVGLPALDVSSGFRGYTKEAALRLGVYSLHTYVHTTLLSAQDSNLNIIEVPIKARPVSRKSRLIKNIPSHLWKAGLNIVRNIALFRPLRFFGFTAGVLFVLGIVPIIRFVFYFLANEGNGHIQSLILAGVLVILSFNSLMLGLLGSSLGWSRKVNEEVLYFLKKRVLARAEQPYHPQFNNTNQQKENQAYSVLDQEKIKERLKSLGYLD</sequence>
<evidence type="ECO:0000313" key="3">
    <source>
        <dbReference type="EMBL" id="OGY88229.1"/>
    </source>
</evidence>
<dbReference type="Gene3D" id="3.90.550.10">
    <property type="entry name" value="Spore Coat Polysaccharide Biosynthesis Protein SpsA, Chain A"/>
    <property type="match status" value="1"/>
</dbReference>
<dbReference type="Pfam" id="PF00535">
    <property type="entry name" value="Glycos_transf_2"/>
    <property type="match status" value="1"/>
</dbReference>
<dbReference type="Proteomes" id="UP000176420">
    <property type="component" value="Unassembled WGS sequence"/>
</dbReference>
<feature type="transmembrane region" description="Helical" evidence="1">
    <location>
        <begin position="275"/>
        <end position="298"/>
    </location>
</feature>
<keyword evidence="1" id="KW-1133">Transmembrane helix</keyword>
<keyword evidence="1" id="KW-0472">Membrane</keyword>
<comment type="caution">
    <text evidence="3">The sequence shown here is derived from an EMBL/GenBank/DDBJ whole genome shotgun (WGS) entry which is preliminary data.</text>
</comment>
<name>A0A1G2BI53_9BACT</name>
<dbReference type="SUPFAM" id="SSF53448">
    <property type="entry name" value="Nucleotide-diphospho-sugar transferases"/>
    <property type="match status" value="1"/>
</dbReference>